<dbReference type="OrthoDB" id="771136at2759"/>
<dbReference type="AlphaFoldDB" id="A0A2G9TK78"/>
<protein>
    <recommendedName>
        <fullName evidence="3">Peptidase A1 domain-containing protein</fullName>
    </recommendedName>
</protein>
<dbReference type="Proteomes" id="UP000230423">
    <property type="component" value="Unassembled WGS sequence"/>
</dbReference>
<evidence type="ECO:0000313" key="2">
    <source>
        <dbReference type="Proteomes" id="UP000230423"/>
    </source>
</evidence>
<feature type="non-terminal residue" evidence="1">
    <location>
        <position position="1"/>
    </location>
</feature>
<organism evidence="1 2">
    <name type="scientific">Teladorsagia circumcincta</name>
    <name type="common">Brown stomach worm</name>
    <name type="synonym">Ostertagia circumcincta</name>
    <dbReference type="NCBI Taxonomy" id="45464"/>
    <lineage>
        <taxon>Eukaryota</taxon>
        <taxon>Metazoa</taxon>
        <taxon>Ecdysozoa</taxon>
        <taxon>Nematoda</taxon>
        <taxon>Chromadorea</taxon>
        <taxon>Rhabditida</taxon>
        <taxon>Rhabditina</taxon>
        <taxon>Rhabditomorpha</taxon>
        <taxon>Strongyloidea</taxon>
        <taxon>Trichostrongylidae</taxon>
        <taxon>Teladorsagia</taxon>
    </lineage>
</organism>
<evidence type="ECO:0000313" key="1">
    <source>
        <dbReference type="EMBL" id="PIO57922.1"/>
    </source>
</evidence>
<proteinExistence type="predicted"/>
<reference evidence="1 2" key="1">
    <citation type="submission" date="2015-09" db="EMBL/GenBank/DDBJ databases">
        <title>Draft genome of the parasitic nematode Teladorsagia circumcincta isolate WARC Sus (inbred).</title>
        <authorList>
            <person name="Mitreva M."/>
        </authorList>
    </citation>
    <scope>NUCLEOTIDE SEQUENCE [LARGE SCALE GENOMIC DNA]</scope>
    <source>
        <strain evidence="1 2">S</strain>
    </source>
</reference>
<gene>
    <name evidence="1" type="ORF">TELCIR_20657</name>
</gene>
<evidence type="ECO:0008006" key="3">
    <source>
        <dbReference type="Google" id="ProtNLM"/>
    </source>
</evidence>
<keyword evidence="2" id="KW-1185">Reference proteome</keyword>
<name>A0A2G9TK78_TELCI</name>
<accession>A0A2G9TK78</accession>
<dbReference type="EMBL" id="KZ363142">
    <property type="protein sequence ID" value="PIO57922.1"/>
    <property type="molecule type" value="Genomic_DNA"/>
</dbReference>
<sequence>YYTVFDVGQARLGFAQAKSEDGFPVAPAVRTLGPSMGYDGYRVEDDYF</sequence>